<protein>
    <submittedName>
        <fullName evidence="6">Cyanophycinase</fullName>
        <ecNumber evidence="6">3.4.15.6</ecNumber>
    </submittedName>
</protein>
<keyword evidence="5" id="KW-0732">Signal</keyword>
<feature type="signal peptide" evidence="5">
    <location>
        <begin position="1"/>
        <end position="19"/>
    </location>
</feature>
<gene>
    <name evidence="6" type="ORF">BAL341_3422</name>
</gene>
<keyword evidence="2" id="KW-0645">Protease</keyword>
<dbReference type="SUPFAM" id="SSF52317">
    <property type="entry name" value="Class I glutamine amidotransferase-like"/>
    <property type="match status" value="1"/>
</dbReference>
<dbReference type="InterPro" id="IPR029062">
    <property type="entry name" value="Class_I_gatase-like"/>
</dbReference>
<dbReference type="EC" id="3.4.15.6" evidence="6"/>
<dbReference type="PANTHER" id="PTHR36175">
    <property type="entry name" value="CYANOPHYCINASE"/>
    <property type="match status" value="1"/>
</dbReference>
<keyword evidence="3 6" id="KW-0378">Hydrolase</keyword>
<keyword evidence="4" id="KW-0720">Serine protease</keyword>
<dbReference type="InterPro" id="IPR005320">
    <property type="entry name" value="Peptidase_S51"/>
</dbReference>
<evidence type="ECO:0000256" key="1">
    <source>
        <dbReference type="ARBA" id="ARBA00006534"/>
    </source>
</evidence>
<dbReference type="Gene3D" id="3.40.50.880">
    <property type="match status" value="1"/>
</dbReference>
<organism evidence="6">
    <name type="scientific">Rheinheimera sp. BAL341</name>
    <dbReference type="NCBI Taxonomy" id="1708203"/>
    <lineage>
        <taxon>Bacteria</taxon>
        <taxon>Pseudomonadati</taxon>
        <taxon>Pseudomonadota</taxon>
        <taxon>Gammaproteobacteria</taxon>
        <taxon>Chromatiales</taxon>
        <taxon>Chromatiaceae</taxon>
        <taxon>Rheinheimera</taxon>
    </lineage>
</organism>
<evidence type="ECO:0000256" key="5">
    <source>
        <dbReference type="SAM" id="SignalP"/>
    </source>
</evidence>
<keyword evidence="6" id="KW-0121">Carboxypeptidase</keyword>
<sequence length="352" mass="38721">MKVILPVCMLFLFGCAQQAQDDTSKSVLDAIANAEQCGFGARPTKPALLQRYAVGYTEDVCVPLSPDQAGVILMGGSTDVDSVFVDKVRPHIQGGNVLVLRTQGGAGYNDYFWHLLQAASVETLIVDSRDKANSDYVRWAVQTAEFIWFAGGDQSTYIANWQGTALQQALHAAYNRGTVIGGTSAGNAILGSVVYNPDGVGSAVSSEVAKDFCHENIKFSPDFLDVPMLADTITDTHFKQRDRMGRLMVFLAHHQARVLTGIAVSERTAMWVERSGDTEIFGEHEVYIVRADTQSRYQQTSCGQPVQITDLLRYRLVPGDNYQLLRHQSNVSPIRLSLDGRKSFIYSPANPY</sequence>
<reference evidence="6" key="1">
    <citation type="submission" date="2019-04" db="EMBL/GenBank/DDBJ databases">
        <authorList>
            <person name="Brambilla D."/>
        </authorList>
    </citation>
    <scope>NUCLEOTIDE SEQUENCE</scope>
    <source>
        <strain evidence="6">BAL1</strain>
    </source>
</reference>
<dbReference type="GO" id="GO:0006508">
    <property type="term" value="P:proteolysis"/>
    <property type="evidence" value="ECO:0007669"/>
    <property type="project" value="UniProtKB-KW"/>
</dbReference>
<evidence type="ECO:0000313" key="6">
    <source>
        <dbReference type="EMBL" id="VHO06401.1"/>
    </source>
</evidence>
<dbReference type="AlphaFoldDB" id="A0A486XUS9"/>
<dbReference type="GO" id="GO:0008241">
    <property type="term" value="F:peptidyl-dipeptidase activity"/>
    <property type="evidence" value="ECO:0007669"/>
    <property type="project" value="UniProtKB-EC"/>
</dbReference>
<accession>A0A486XUS9</accession>
<evidence type="ECO:0000256" key="3">
    <source>
        <dbReference type="ARBA" id="ARBA00022801"/>
    </source>
</evidence>
<dbReference type="Pfam" id="PF03575">
    <property type="entry name" value="Peptidase_S51"/>
    <property type="match status" value="1"/>
</dbReference>
<name>A0A486XUS9_9GAMM</name>
<evidence type="ECO:0000256" key="2">
    <source>
        <dbReference type="ARBA" id="ARBA00022670"/>
    </source>
</evidence>
<dbReference type="PROSITE" id="PS51257">
    <property type="entry name" value="PROKAR_LIPOPROTEIN"/>
    <property type="match status" value="1"/>
</dbReference>
<dbReference type="CDD" id="cd03145">
    <property type="entry name" value="GAT1_cyanophycinase"/>
    <property type="match status" value="1"/>
</dbReference>
<dbReference type="EMBL" id="CAAJGR010000033">
    <property type="protein sequence ID" value="VHO06401.1"/>
    <property type="molecule type" value="Genomic_DNA"/>
</dbReference>
<evidence type="ECO:0000256" key="4">
    <source>
        <dbReference type="ARBA" id="ARBA00022825"/>
    </source>
</evidence>
<dbReference type="GO" id="GO:0004180">
    <property type="term" value="F:carboxypeptidase activity"/>
    <property type="evidence" value="ECO:0007669"/>
    <property type="project" value="UniProtKB-KW"/>
</dbReference>
<dbReference type="PANTHER" id="PTHR36175:SF1">
    <property type="entry name" value="CYANOPHYCINASE"/>
    <property type="match status" value="1"/>
</dbReference>
<dbReference type="GO" id="GO:0008236">
    <property type="term" value="F:serine-type peptidase activity"/>
    <property type="evidence" value="ECO:0007669"/>
    <property type="project" value="UniProtKB-KW"/>
</dbReference>
<feature type="chain" id="PRO_5019786980" evidence="5">
    <location>
        <begin position="20"/>
        <end position="352"/>
    </location>
</feature>
<comment type="similarity">
    <text evidence="1">Belongs to the peptidase S51 family.</text>
</comment>
<proteinExistence type="inferred from homology"/>